<feature type="region of interest" description="Disordered" evidence="1">
    <location>
        <begin position="1"/>
        <end position="21"/>
    </location>
</feature>
<feature type="compositionally biased region" description="Polar residues" evidence="1">
    <location>
        <begin position="1"/>
        <end position="12"/>
    </location>
</feature>
<dbReference type="GeneID" id="14888755"/>
<organism evidence="2 3">
    <name type="scientific">Entamoeba invadens IP1</name>
    <dbReference type="NCBI Taxonomy" id="370355"/>
    <lineage>
        <taxon>Eukaryota</taxon>
        <taxon>Amoebozoa</taxon>
        <taxon>Evosea</taxon>
        <taxon>Archamoebae</taxon>
        <taxon>Mastigamoebida</taxon>
        <taxon>Entamoebidae</taxon>
        <taxon>Entamoeba</taxon>
    </lineage>
</organism>
<gene>
    <name evidence="2" type="ORF">EIN_424390</name>
</gene>
<dbReference type="Proteomes" id="UP000014680">
    <property type="component" value="Unassembled WGS sequence"/>
</dbReference>
<protein>
    <submittedName>
        <fullName evidence="2">Uncharacterized protein</fullName>
    </submittedName>
</protein>
<dbReference type="VEuPathDB" id="AmoebaDB:EIN_424390"/>
<dbReference type="OMA" id="GNASERW"/>
<dbReference type="KEGG" id="eiv:EIN_424390"/>
<dbReference type="AlphaFoldDB" id="A0A0A1U5V5"/>
<feature type="compositionally biased region" description="Basic and acidic residues" evidence="1">
    <location>
        <begin position="366"/>
        <end position="381"/>
    </location>
</feature>
<feature type="compositionally biased region" description="Polar residues" evidence="1">
    <location>
        <begin position="336"/>
        <end position="363"/>
    </location>
</feature>
<feature type="region of interest" description="Disordered" evidence="1">
    <location>
        <begin position="336"/>
        <end position="421"/>
    </location>
</feature>
<evidence type="ECO:0000256" key="1">
    <source>
        <dbReference type="SAM" id="MobiDB-lite"/>
    </source>
</evidence>
<dbReference type="EMBL" id="KB206573">
    <property type="protein sequence ID" value="ELP89757.1"/>
    <property type="molecule type" value="Genomic_DNA"/>
</dbReference>
<accession>A0A0A1U5V5</accession>
<proteinExistence type="predicted"/>
<reference evidence="2 3" key="1">
    <citation type="submission" date="2012-10" db="EMBL/GenBank/DDBJ databases">
        <authorList>
            <person name="Zafar N."/>
            <person name="Inman J."/>
            <person name="Hall N."/>
            <person name="Lorenzi H."/>
            <person name="Caler E."/>
        </authorList>
    </citation>
    <scope>NUCLEOTIDE SEQUENCE [LARGE SCALE GENOMIC DNA]</scope>
    <source>
        <strain evidence="2 3">IP1</strain>
    </source>
</reference>
<evidence type="ECO:0000313" key="3">
    <source>
        <dbReference type="Proteomes" id="UP000014680"/>
    </source>
</evidence>
<dbReference type="OrthoDB" id="29052at2759"/>
<name>A0A0A1U5V5_ENTIV</name>
<sequence>MRSFQSEKSTPFDNVPHKPNQILGDLDNESVRDILFTWNFIHQQRDVLDFENIPQIYENSEDTEVEVEGKAEDKKRLHLDTSFKSIMIYIYWYPQVKNSLAQKLCTLLFYSHFVSGTTNLHQNLIMQILRVDRFTIPFIFFVITENEVLLNCDDIADIPHNTLFNMFNTLIKEYLQSPMGWQSSKKTPNSIYNRTRVLGSDKEGVVYYLLNGFLFGNASERWYIFNLPSQVDDLIDKLSLSCEEDLINQITTLRQFIKTDRKVAQEFVVVKKGLTPSTHYKTFSQLKGVSPFSDEVRETIQTAIKDFAWFVVSVEKYGDGETVPIQTEEVLSENNTNEKGLILNTNASQVNTEKSDNEMSQDNDSTSEKEKESESSTKMSEDSESSSDGSKDRKTHKPTLSQRERRMKARIPFQRNQQTSALPENWYTTEIETLNSGELNEIIDYVSDELIGLPTVNEGNYKSVVSDVIELIGLLVGTLPNKFFKRGFEFVRDYVVKNCTKASGVSFLVGAVTLLDNSVEKEVKSNTSGE</sequence>
<evidence type="ECO:0000313" key="2">
    <source>
        <dbReference type="EMBL" id="ELP89757.1"/>
    </source>
</evidence>
<keyword evidence="3" id="KW-1185">Reference proteome</keyword>
<dbReference type="RefSeq" id="XP_004256528.1">
    <property type="nucleotide sequence ID" value="XM_004256480.1"/>
</dbReference>